<protein>
    <recommendedName>
        <fullName evidence="1">BTB domain-containing protein</fullName>
    </recommendedName>
</protein>
<dbReference type="Pfam" id="PF00651">
    <property type="entry name" value="BTB"/>
    <property type="match status" value="1"/>
</dbReference>
<dbReference type="Proteomes" id="UP000005408">
    <property type="component" value="Unassembled WGS sequence"/>
</dbReference>
<proteinExistence type="predicted"/>
<dbReference type="PANTHER" id="PTHR24410">
    <property type="entry name" value="HL07962P-RELATED"/>
    <property type="match status" value="1"/>
</dbReference>
<dbReference type="SUPFAM" id="SSF54695">
    <property type="entry name" value="POZ domain"/>
    <property type="match status" value="1"/>
</dbReference>
<evidence type="ECO:0000259" key="1">
    <source>
        <dbReference type="PROSITE" id="PS50097"/>
    </source>
</evidence>
<sequence length="235" mass="26810">MTCKDEGDFWAQNKNSDPFVMVLKNRYELCEDLKYVISVPDLCDVLFLVGPEKTPVYGIRAILATRSRLMYQMILRSQQSTNTVAKETSTIKRGLKSVKQALSRKKASPKTMRPSPDKVTIEVKDFEVGVFERLMRYIHCGVVAVDPRTVAGMINAAKMFEFPDLHDACWEFAIECMRPDTLPLMVEGATLYSQFKETRKLMQKVISYLGDTPDVIQCCPEIQSLIPLRSDEFMC</sequence>
<keyword evidence="3" id="KW-1185">Reference proteome</keyword>
<evidence type="ECO:0000313" key="2">
    <source>
        <dbReference type="EnsemblMetazoa" id="G20470.1:cds"/>
    </source>
</evidence>
<dbReference type="PROSITE" id="PS50097">
    <property type="entry name" value="BTB"/>
    <property type="match status" value="1"/>
</dbReference>
<dbReference type="PANTHER" id="PTHR24410:SF46">
    <property type="entry name" value="SERINE-ENRICHED PROTEIN"/>
    <property type="match status" value="1"/>
</dbReference>
<dbReference type="InterPro" id="IPR051481">
    <property type="entry name" value="BTB-POZ/Galectin-3-binding"/>
</dbReference>
<dbReference type="Gene3D" id="3.30.710.10">
    <property type="entry name" value="Potassium Channel Kv1.1, Chain A"/>
    <property type="match status" value="1"/>
</dbReference>
<dbReference type="SMART" id="SM00225">
    <property type="entry name" value="BTB"/>
    <property type="match status" value="1"/>
</dbReference>
<accession>A0A8W8JPE2</accession>
<organism evidence="2 3">
    <name type="scientific">Magallana gigas</name>
    <name type="common">Pacific oyster</name>
    <name type="synonym">Crassostrea gigas</name>
    <dbReference type="NCBI Taxonomy" id="29159"/>
    <lineage>
        <taxon>Eukaryota</taxon>
        <taxon>Metazoa</taxon>
        <taxon>Spiralia</taxon>
        <taxon>Lophotrochozoa</taxon>
        <taxon>Mollusca</taxon>
        <taxon>Bivalvia</taxon>
        <taxon>Autobranchia</taxon>
        <taxon>Pteriomorphia</taxon>
        <taxon>Ostreida</taxon>
        <taxon>Ostreoidea</taxon>
        <taxon>Ostreidae</taxon>
        <taxon>Magallana</taxon>
    </lineage>
</organism>
<dbReference type="InterPro" id="IPR000210">
    <property type="entry name" value="BTB/POZ_dom"/>
</dbReference>
<feature type="domain" description="BTB" evidence="1">
    <location>
        <begin position="43"/>
        <end position="147"/>
    </location>
</feature>
<dbReference type="OMA" id="DACWEFA"/>
<dbReference type="OrthoDB" id="6359816at2759"/>
<reference evidence="2" key="1">
    <citation type="submission" date="2022-08" db="UniProtKB">
        <authorList>
            <consortium name="EnsemblMetazoa"/>
        </authorList>
    </citation>
    <scope>IDENTIFICATION</scope>
    <source>
        <strain evidence="2">05x7-T-G4-1.051#20</strain>
    </source>
</reference>
<dbReference type="AlphaFoldDB" id="A0A8W8JPE2"/>
<dbReference type="EnsemblMetazoa" id="G20470.1">
    <property type="protein sequence ID" value="G20470.1:cds"/>
    <property type="gene ID" value="G20470"/>
</dbReference>
<name>A0A8W8JPE2_MAGGI</name>
<evidence type="ECO:0000313" key="3">
    <source>
        <dbReference type="Proteomes" id="UP000005408"/>
    </source>
</evidence>
<dbReference type="InterPro" id="IPR011333">
    <property type="entry name" value="SKP1/BTB/POZ_sf"/>
</dbReference>